<evidence type="ECO:0000256" key="2">
    <source>
        <dbReference type="ARBA" id="ARBA00011322"/>
    </source>
</evidence>
<gene>
    <name evidence="7 10" type="primary">sbcD</name>
    <name evidence="10" type="ORF">V6256_05460</name>
</gene>
<accession>A0ABU9GP11</accession>
<evidence type="ECO:0000256" key="4">
    <source>
        <dbReference type="ARBA" id="ARBA00022722"/>
    </source>
</evidence>
<evidence type="ECO:0000256" key="7">
    <source>
        <dbReference type="RuleBase" id="RU363069"/>
    </source>
</evidence>
<keyword evidence="7" id="KW-0235">DNA replication</keyword>
<comment type="similarity">
    <text evidence="1 7">Belongs to the SbcD family.</text>
</comment>
<name>A0ABU9GP11_9GAMM</name>
<comment type="function">
    <text evidence="7">SbcCD cleaves DNA hairpin structures. These structures can inhibit DNA replication and are intermediates in certain DNA recombination reactions. The complex acts as a 3'-&gt;5' double strand exonuclease that can open hairpins. It also has a 5' single-strand endonuclease activity.</text>
</comment>
<reference evidence="10 11" key="1">
    <citation type="submission" date="2024-02" db="EMBL/GenBank/DDBJ databases">
        <title>Bacteria isolated from the canopy kelp, Nereocystis luetkeana.</title>
        <authorList>
            <person name="Pfister C.A."/>
            <person name="Younker I.T."/>
            <person name="Light S.H."/>
        </authorList>
    </citation>
    <scope>NUCLEOTIDE SEQUENCE [LARGE SCALE GENOMIC DNA]</scope>
    <source>
        <strain evidence="10 11">TI.1.05</strain>
    </source>
</reference>
<keyword evidence="4 7" id="KW-0540">Nuclease</keyword>
<dbReference type="Pfam" id="PF12320">
    <property type="entry name" value="SbcD_C"/>
    <property type="match status" value="1"/>
</dbReference>
<sequence>MKILHTSDWHLGQYFMMKTRENEHQAFLSWLIDLVNAQQVDAVIVAGDIFDSASPASYARKLYADFVVQLQQSFCSQLVIVSGNHDSVAVLNESKSLLSALNVSVLAGLSDDLSDHLIHLKDKTGEQQALMCALPFLRANDVMLSEQGNSAEQKQLSLQQGISTTYQSLYDLAKNKINEQKLPADTAIIASGHLTTVGCSVSDSVREIYIGTLTAFPAALFPAFDYIALGHLHKAQRVQKSEVIRYCGSPIPLSFDESKQTKKVNIIEFSDKHDLQVNEFDIPRFQELHIISGDLDAITEQINTLKDSLKGETIWVEVKLKQAQYMSDLHTYLSQLVEGTSIDILKVSSPQINETNQWQENDKKSLENVTPVQLFEHRLDIEDNISDEQKKQLKGLFAEVLSAVEHQS</sequence>
<dbReference type="EMBL" id="JBAKAZ010000014">
    <property type="protein sequence ID" value="MEL0629051.1"/>
    <property type="molecule type" value="Genomic_DNA"/>
</dbReference>
<dbReference type="Gene3D" id="3.60.21.10">
    <property type="match status" value="1"/>
</dbReference>
<feature type="domain" description="Nuclease SbcCD subunit D C-terminal" evidence="9">
    <location>
        <begin position="284"/>
        <end position="380"/>
    </location>
</feature>
<dbReference type="GO" id="GO:0004527">
    <property type="term" value="F:exonuclease activity"/>
    <property type="evidence" value="ECO:0007669"/>
    <property type="project" value="UniProtKB-KW"/>
</dbReference>
<dbReference type="NCBIfam" id="NF008206">
    <property type="entry name" value="PRK10966.1"/>
    <property type="match status" value="1"/>
</dbReference>
<dbReference type="CDD" id="cd00840">
    <property type="entry name" value="MPP_Mre11_N"/>
    <property type="match status" value="1"/>
</dbReference>
<keyword evidence="5 7" id="KW-0378">Hydrolase</keyword>
<evidence type="ECO:0000259" key="9">
    <source>
        <dbReference type="Pfam" id="PF12320"/>
    </source>
</evidence>
<dbReference type="Pfam" id="PF00149">
    <property type="entry name" value="Metallophos"/>
    <property type="match status" value="1"/>
</dbReference>
<protein>
    <recommendedName>
        <fullName evidence="3 7">Nuclease SbcCD subunit D</fullName>
    </recommendedName>
</protein>
<keyword evidence="7" id="KW-0255">Endonuclease</keyword>
<dbReference type="InterPro" id="IPR041796">
    <property type="entry name" value="Mre11_N"/>
</dbReference>
<dbReference type="InterPro" id="IPR029052">
    <property type="entry name" value="Metallo-depent_PP-like"/>
</dbReference>
<dbReference type="SUPFAM" id="SSF56300">
    <property type="entry name" value="Metallo-dependent phosphatases"/>
    <property type="match status" value="1"/>
</dbReference>
<organism evidence="10 11">
    <name type="scientific">Psychromonas aquatilis</name>
    <dbReference type="NCBI Taxonomy" id="2005072"/>
    <lineage>
        <taxon>Bacteria</taxon>
        <taxon>Pseudomonadati</taxon>
        <taxon>Pseudomonadota</taxon>
        <taxon>Gammaproteobacteria</taxon>
        <taxon>Alteromonadales</taxon>
        <taxon>Psychromonadaceae</taxon>
        <taxon>Psychromonas</taxon>
    </lineage>
</organism>
<evidence type="ECO:0000313" key="11">
    <source>
        <dbReference type="Proteomes" id="UP001369082"/>
    </source>
</evidence>
<dbReference type="RefSeq" id="WP_341597065.1">
    <property type="nucleotide sequence ID" value="NZ_JBAKAZ010000014.1"/>
</dbReference>
<evidence type="ECO:0000256" key="6">
    <source>
        <dbReference type="ARBA" id="ARBA00022839"/>
    </source>
</evidence>
<dbReference type="PANTHER" id="PTHR30337">
    <property type="entry name" value="COMPONENT OF ATP-DEPENDENT DSDNA EXONUCLEASE"/>
    <property type="match status" value="1"/>
</dbReference>
<dbReference type="Gene3D" id="3.30.160.720">
    <property type="match status" value="1"/>
</dbReference>
<evidence type="ECO:0000259" key="8">
    <source>
        <dbReference type="Pfam" id="PF00149"/>
    </source>
</evidence>
<keyword evidence="7" id="KW-0233">DNA recombination</keyword>
<dbReference type="NCBIfam" id="TIGR00619">
    <property type="entry name" value="sbcd"/>
    <property type="match status" value="1"/>
</dbReference>
<dbReference type="InterPro" id="IPR026843">
    <property type="entry name" value="SbcD_C"/>
</dbReference>
<keyword evidence="6 7" id="KW-0269">Exonuclease</keyword>
<evidence type="ECO:0000256" key="3">
    <source>
        <dbReference type="ARBA" id="ARBA00013365"/>
    </source>
</evidence>
<evidence type="ECO:0000256" key="1">
    <source>
        <dbReference type="ARBA" id="ARBA00010555"/>
    </source>
</evidence>
<proteinExistence type="inferred from homology"/>
<comment type="caution">
    <text evidence="10">The sequence shown here is derived from an EMBL/GenBank/DDBJ whole genome shotgun (WGS) entry which is preliminary data.</text>
</comment>
<keyword evidence="11" id="KW-1185">Reference proteome</keyword>
<dbReference type="InterPro" id="IPR050535">
    <property type="entry name" value="DNA_Repair-Maintenance_Comp"/>
</dbReference>
<feature type="domain" description="Calcineurin-like phosphoesterase" evidence="8">
    <location>
        <begin position="1"/>
        <end position="234"/>
    </location>
</feature>
<evidence type="ECO:0000313" key="10">
    <source>
        <dbReference type="EMBL" id="MEL0629051.1"/>
    </source>
</evidence>
<evidence type="ECO:0000256" key="5">
    <source>
        <dbReference type="ARBA" id="ARBA00022801"/>
    </source>
</evidence>
<dbReference type="InterPro" id="IPR004593">
    <property type="entry name" value="SbcD"/>
</dbReference>
<dbReference type="Proteomes" id="UP001369082">
    <property type="component" value="Unassembled WGS sequence"/>
</dbReference>
<dbReference type="PANTHER" id="PTHR30337:SF0">
    <property type="entry name" value="NUCLEASE SBCCD SUBUNIT D"/>
    <property type="match status" value="1"/>
</dbReference>
<dbReference type="InterPro" id="IPR004843">
    <property type="entry name" value="Calcineurin-like_PHP"/>
</dbReference>
<comment type="subunit">
    <text evidence="2 7">Heterodimer of SbcC and SbcD.</text>
</comment>